<dbReference type="AlphaFoldDB" id="A0A8D0HFY8"/>
<keyword evidence="9" id="KW-1185">Reference proteome</keyword>
<feature type="compositionally biased region" description="Basic residues" evidence="7">
    <location>
        <begin position="196"/>
        <end position="206"/>
    </location>
</feature>
<evidence type="ECO:0000256" key="3">
    <source>
        <dbReference type="ARBA" id="ARBA00013465"/>
    </source>
</evidence>
<comment type="subcellular location">
    <subcellularLocation>
        <location evidence="1">Nucleus envelope</location>
    </subcellularLocation>
</comment>
<feature type="region of interest" description="Disordered" evidence="7">
    <location>
        <begin position="121"/>
        <end position="155"/>
    </location>
</feature>
<dbReference type="Proteomes" id="UP000694392">
    <property type="component" value="Unplaced"/>
</dbReference>
<organism evidence="8 9">
    <name type="scientific">Sphenodon punctatus</name>
    <name type="common">Tuatara</name>
    <name type="synonym">Hatteria punctata</name>
    <dbReference type="NCBI Taxonomy" id="8508"/>
    <lineage>
        <taxon>Eukaryota</taxon>
        <taxon>Metazoa</taxon>
        <taxon>Chordata</taxon>
        <taxon>Craniata</taxon>
        <taxon>Vertebrata</taxon>
        <taxon>Euteleostomi</taxon>
        <taxon>Lepidosauria</taxon>
        <taxon>Sphenodontia</taxon>
        <taxon>Sphenodontidae</taxon>
        <taxon>Sphenodon</taxon>
    </lineage>
</organism>
<dbReference type="Pfam" id="PF23999">
    <property type="entry name" value="CUSTOS"/>
    <property type="match status" value="1"/>
</dbReference>
<comment type="similarity">
    <text evidence="2">Belongs to the CUSTOS family.</text>
</comment>
<feature type="compositionally biased region" description="Polar residues" evidence="7">
    <location>
        <begin position="121"/>
        <end position="134"/>
    </location>
</feature>
<evidence type="ECO:0000256" key="2">
    <source>
        <dbReference type="ARBA" id="ARBA00008632"/>
    </source>
</evidence>
<reference evidence="8" key="1">
    <citation type="submission" date="2025-08" db="UniProtKB">
        <authorList>
            <consortium name="Ensembl"/>
        </authorList>
    </citation>
    <scope>IDENTIFICATION</scope>
</reference>
<keyword evidence="4" id="KW-0217">Developmental protein</keyword>
<feature type="region of interest" description="Disordered" evidence="7">
    <location>
        <begin position="180"/>
        <end position="225"/>
    </location>
</feature>
<dbReference type="PANTHER" id="PTHR14482">
    <property type="entry name" value="CHROMOSOME 12 ORF 43 HOMOLOG"/>
    <property type="match status" value="1"/>
</dbReference>
<sequence>MAAPIPYCGRSGSDSESSNAEDLERFREAVWDRSRQQSAPVRPESSGGGFKKDVLPSAQLSLRQKANEHDQDVSELQTTPEFRAHVAKKLGAMLDSCITITVNSADPSWTCAHTSNSDGFRLFSSSVPGNTGKTEPSLPTRRRPHSSSSELDSDQEWKRFQEAAVSAADILKESALAVIPQDSSQAQSEENTEHSQKKRKKRKKKNRGETNGGQKVTEMTESSQTTDGTLLPVCINGGCERQEGGCIQDTSVPGVVRKKKKKTRKEKNSTHELKAVGTTEGC</sequence>
<dbReference type="GeneTree" id="ENSGT00390000010771"/>
<dbReference type="GO" id="GO:0030178">
    <property type="term" value="P:negative regulation of Wnt signaling pathway"/>
    <property type="evidence" value="ECO:0007669"/>
    <property type="project" value="TreeGrafter"/>
</dbReference>
<name>A0A8D0HFY8_SPHPU</name>
<accession>A0A8D0HFY8</accession>
<keyword evidence="5" id="KW-0879">Wnt signaling pathway</keyword>
<evidence type="ECO:0000256" key="1">
    <source>
        <dbReference type="ARBA" id="ARBA00004259"/>
    </source>
</evidence>
<gene>
    <name evidence="8" type="primary">C12orf43</name>
</gene>
<reference evidence="8" key="2">
    <citation type="submission" date="2025-09" db="UniProtKB">
        <authorList>
            <consortium name="Ensembl"/>
        </authorList>
    </citation>
    <scope>IDENTIFICATION</scope>
</reference>
<evidence type="ECO:0000256" key="7">
    <source>
        <dbReference type="SAM" id="MobiDB-lite"/>
    </source>
</evidence>
<dbReference type="GO" id="GO:0016055">
    <property type="term" value="P:Wnt signaling pathway"/>
    <property type="evidence" value="ECO:0007669"/>
    <property type="project" value="UniProtKB-KW"/>
</dbReference>
<evidence type="ECO:0000256" key="6">
    <source>
        <dbReference type="ARBA" id="ARBA00023242"/>
    </source>
</evidence>
<feature type="region of interest" description="Disordered" evidence="7">
    <location>
        <begin position="257"/>
        <end position="282"/>
    </location>
</feature>
<protein>
    <recommendedName>
        <fullName evidence="3">Protein CUSTOS</fullName>
    </recommendedName>
</protein>
<evidence type="ECO:0000256" key="4">
    <source>
        <dbReference type="ARBA" id="ARBA00022473"/>
    </source>
</evidence>
<dbReference type="OMA" id="WDCTALA"/>
<evidence type="ECO:0000256" key="5">
    <source>
        <dbReference type="ARBA" id="ARBA00022687"/>
    </source>
</evidence>
<dbReference type="GO" id="GO:0005635">
    <property type="term" value="C:nuclear envelope"/>
    <property type="evidence" value="ECO:0007669"/>
    <property type="project" value="UniProtKB-SubCell"/>
</dbReference>
<proteinExistence type="inferred from homology"/>
<feature type="region of interest" description="Disordered" evidence="7">
    <location>
        <begin position="1"/>
        <end position="54"/>
    </location>
</feature>
<dbReference type="GO" id="GO:0060061">
    <property type="term" value="P:Spemann organizer formation"/>
    <property type="evidence" value="ECO:0007669"/>
    <property type="project" value="TreeGrafter"/>
</dbReference>
<feature type="compositionally biased region" description="Basic and acidic residues" evidence="7">
    <location>
        <begin position="22"/>
        <end position="35"/>
    </location>
</feature>
<feature type="compositionally biased region" description="Polar residues" evidence="7">
    <location>
        <begin position="212"/>
        <end position="225"/>
    </location>
</feature>
<keyword evidence="6" id="KW-0539">Nucleus</keyword>
<evidence type="ECO:0000313" key="9">
    <source>
        <dbReference type="Proteomes" id="UP000694392"/>
    </source>
</evidence>
<evidence type="ECO:0000313" key="8">
    <source>
        <dbReference type="Ensembl" id="ENSSPUP00000019961.1"/>
    </source>
</evidence>
<dbReference type="Ensembl" id="ENSSPUT00000021260.1">
    <property type="protein sequence ID" value="ENSSPUP00000019961.1"/>
    <property type="gene ID" value="ENSSPUG00000015354.1"/>
</dbReference>
<dbReference type="PANTHER" id="PTHR14482:SF0">
    <property type="entry name" value="PROTEIN CUSTOS"/>
    <property type="match status" value="1"/>
</dbReference>
<dbReference type="InterPro" id="IPR026694">
    <property type="entry name" value="CUSTOS"/>
</dbReference>